<proteinExistence type="predicted"/>
<sequence>MHKWRKSEEPAFESAFTRKVTPHTPSMCHGVKTGTNWPGILDINSLAPDPFSPPLLPVNMTNQALPPAGAKIPRTENQAGPWDPLISPCSLVGLTSERQGKMKRDRLAREPYGHWENYFNHGVGDLENIVSTI</sequence>
<evidence type="ECO:0000313" key="1">
    <source>
        <dbReference type="EnsemblMetazoa" id="PPA44230.1"/>
    </source>
</evidence>
<keyword evidence="2" id="KW-1185">Reference proteome</keyword>
<accession>A0A2A6CW74</accession>
<gene>
    <name evidence="1" type="primary">WBGene00282599</name>
</gene>
<dbReference type="Proteomes" id="UP000005239">
    <property type="component" value="Unassembled WGS sequence"/>
</dbReference>
<protein>
    <submittedName>
        <fullName evidence="1">Uncharacterized protein</fullName>
    </submittedName>
</protein>
<reference evidence="2" key="1">
    <citation type="journal article" date="2008" name="Nat. Genet.">
        <title>The Pristionchus pacificus genome provides a unique perspective on nematode lifestyle and parasitism.</title>
        <authorList>
            <person name="Dieterich C."/>
            <person name="Clifton S.W."/>
            <person name="Schuster L.N."/>
            <person name="Chinwalla A."/>
            <person name="Delehaunty K."/>
            <person name="Dinkelacker I."/>
            <person name="Fulton L."/>
            <person name="Fulton R."/>
            <person name="Godfrey J."/>
            <person name="Minx P."/>
            <person name="Mitreva M."/>
            <person name="Roeseler W."/>
            <person name="Tian H."/>
            <person name="Witte H."/>
            <person name="Yang S.P."/>
            <person name="Wilson R.K."/>
            <person name="Sommer R.J."/>
        </authorList>
    </citation>
    <scope>NUCLEOTIDE SEQUENCE [LARGE SCALE GENOMIC DNA]</scope>
    <source>
        <strain evidence="2">PS312</strain>
    </source>
</reference>
<name>A0A2A6CW74_PRIPA</name>
<organism evidence="1 2">
    <name type="scientific">Pristionchus pacificus</name>
    <name type="common">Parasitic nematode worm</name>
    <dbReference type="NCBI Taxonomy" id="54126"/>
    <lineage>
        <taxon>Eukaryota</taxon>
        <taxon>Metazoa</taxon>
        <taxon>Ecdysozoa</taxon>
        <taxon>Nematoda</taxon>
        <taxon>Chromadorea</taxon>
        <taxon>Rhabditida</taxon>
        <taxon>Rhabditina</taxon>
        <taxon>Diplogasteromorpha</taxon>
        <taxon>Diplogasteroidea</taxon>
        <taxon>Neodiplogasteridae</taxon>
        <taxon>Pristionchus</taxon>
    </lineage>
</organism>
<accession>A0A8R1V197</accession>
<reference evidence="1" key="2">
    <citation type="submission" date="2022-06" db="UniProtKB">
        <authorList>
            <consortium name="EnsemblMetazoa"/>
        </authorList>
    </citation>
    <scope>IDENTIFICATION</scope>
    <source>
        <strain evidence="1">PS312</strain>
    </source>
</reference>
<evidence type="ECO:0000313" key="2">
    <source>
        <dbReference type="Proteomes" id="UP000005239"/>
    </source>
</evidence>
<dbReference type="AlphaFoldDB" id="A0A2A6CW74"/>
<dbReference type="EnsemblMetazoa" id="PPA44230.1">
    <property type="protein sequence ID" value="PPA44230.1"/>
    <property type="gene ID" value="WBGene00282599"/>
</dbReference>